<proteinExistence type="predicted"/>
<gene>
    <name evidence="1" type="ORF">MM415A02853_0017</name>
</gene>
<reference evidence="1" key="1">
    <citation type="submission" date="2020-03" db="EMBL/GenBank/DDBJ databases">
        <title>The deep terrestrial virosphere.</title>
        <authorList>
            <person name="Holmfeldt K."/>
            <person name="Nilsson E."/>
            <person name="Simone D."/>
            <person name="Lopez-Fernandez M."/>
            <person name="Wu X."/>
            <person name="de Brujin I."/>
            <person name="Lundin D."/>
            <person name="Andersson A."/>
            <person name="Bertilsson S."/>
            <person name="Dopson M."/>
        </authorList>
    </citation>
    <scope>NUCLEOTIDE SEQUENCE</scope>
    <source>
        <strain evidence="1">MM415A02853</strain>
    </source>
</reference>
<organism evidence="1">
    <name type="scientific">viral metagenome</name>
    <dbReference type="NCBI Taxonomy" id="1070528"/>
    <lineage>
        <taxon>unclassified sequences</taxon>
        <taxon>metagenomes</taxon>
        <taxon>organismal metagenomes</taxon>
    </lineage>
</organism>
<evidence type="ECO:0000313" key="1">
    <source>
        <dbReference type="EMBL" id="QJA72204.1"/>
    </source>
</evidence>
<accession>A0A6M3JQ31</accession>
<dbReference type="AlphaFoldDB" id="A0A6M3JQ31"/>
<name>A0A6M3JQ31_9ZZZZ</name>
<dbReference type="EMBL" id="MT141932">
    <property type="protein sequence ID" value="QJA72204.1"/>
    <property type="molecule type" value="Genomic_DNA"/>
</dbReference>
<sequence length="75" mass="8507">MTNQEKKDLWNSVLAWQSKGLSEKEVVKHLRYTGRSPSTIRTYYRAVAEVRADSNSSEVDLHSNRILDGGSIIGR</sequence>
<protein>
    <submittedName>
        <fullName evidence="1">Uncharacterized protein</fullName>
    </submittedName>
</protein>